<organism evidence="2 3">
    <name type="scientific">Buttiauxella selenatireducens</name>
    <dbReference type="NCBI Taxonomy" id="3073902"/>
    <lineage>
        <taxon>Bacteria</taxon>
        <taxon>Pseudomonadati</taxon>
        <taxon>Pseudomonadota</taxon>
        <taxon>Gammaproteobacteria</taxon>
        <taxon>Enterobacterales</taxon>
        <taxon>Enterobacteriaceae</taxon>
        <taxon>Buttiauxella</taxon>
    </lineage>
</organism>
<evidence type="ECO:0000313" key="3">
    <source>
        <dbReference type="Proteomes" id="UP001246690"/>
    </source>
</evidence>
<name>A0ABY9S5W2_9ENTR</name>
<accession>A0ABY9S5W2</accession>
<evidence type="ECO:0000256" key="1">
    <source>
        <dbReference type="SAM" id="MobiDB-lite"/>
    </source>
</evidence>
<gene>
    <name evidence="2" type="ORF">RHD99_14740</name>
</gene>
<protein>
    <submittedName>
        <fullName evidence="2">Uncharacterized protein</fullName>
    </submittedName>
</protein>
<feature type="region of interest" description="Disordered" evidence="1">
    <location>
        <begin position="39"/>
        <end position="61"/>
    </location>
</feature>
<dbReference type="RefSeq" id="WP_309874853.1">
    <property type="nucleotide sequence ID" value="NZ_CP133838.1"/>
</dbReference>
<dbReference type="Proteomes" id="UP001246690">
    <property type="component" value="Chromosome"/>
</dbReference>
<keyword evidence="3" id="KW-1185">Reference proteome</keyword>
<proteinExistence type="predicted"/>
<evidence type="ECO:0000313" key="2">
    <source>
        <dbReference type="EMBL" id="WMY72729.1"/>
    </source>
</evidence>
<reference evidence="2 3" key="1">
    <citation type="submission" date="2023-09" db="EMBL/GenBank/DDBJ databases">
        <title>Buttiauxella selenatireducens sp. nov., isolated from the rhizosphere of Cardamine hupingshanesis.</title>
        <authorList>
            <person name="Zhang S."/>
            <person name="Xu Z."/>
            <person name="Wang H."/>
            <person name="Guo Y."/>
        </authorList>
    </citation>
    <scope>NUCLEOTIDE SEQUENCE [LARGE SCALE GENOMIC DNA]</scope>
    <source>
        <strain evidence="2 3">R73</strain>
    </source>
</reference>
<dbReference type="EMBL" id="CP133838">
    <property type="protein sequence ID" value="WMY72729.1"/>
    <property type="molecule type" value="Genomic_DNA"/>
</dbReference>
<sequence length="61" mass="7222">MSRPKFDEVFIEMARLQGHKLNGQDKLIVRTRFASAQAAKERHRQRMSAEPYQWARKAPPR</sequence>